<evidence type="ECO:0000313" key="1">
    <source>
        <dbReference type="EMBL" id="GBN50396.1"/>
    </source>
</evidence>
<sequence>LVILTPFWSSHEVIWDGPHFEPQSDWRTTPEWHPSPNFTPRQQETFSHYDDLVQRAIQDGSSVNKSHPGSTPMLVKSYKWVKRLLPVEVRKRKS</sequence>
<organism evidence="1 2">
    <name type="scientific">Araneus ventricosus</name>
    <name type="common">Orbweaver spider</name>
    <name type="synonym">Epeira ventricosa</name>
    <dbReference type="NCBI Taxonomy" id="182803"/>
    <lineage>
        <taxon>Eukaryota</taxon>
        <taxon>Metazoa</taxon>
        <taxon>Ecdysozoa</taxon>
        <taxon>Arthropoda</taxon>
        <taxon>Chelicerata</taxon>
        <taxon>Arachnida</taxon>
        <taxon>Araneae</taxon>
        <taxon>Araneomorphae</taxon>
        <taxon>Entelegynae</taxon>
        <taxon>Araneoidea</taxon>
        <taxon>Araneidae</taxon>
        <taxon>Araneus</taxon>
    </lineage>
</organism>
<dbReference type="EMBL" id="BGPR01011256">
    <property type="protein sequence ID" value="GBN50396.1"/>
    <property type="molecule type" value="Genomic_DNA"/>
</dbReference>
<reference evidence="1 2" key="1">
    <citation type="journal article" date="2019" name="Sci. Rep.">
        <title>Orb-weaving spider Araneus ventricosus genome elucidates the spidroin gene catalogue.</title>
        <authorList>
            <person name="Kono N."/>
            <person name="Nakamura H."/>
            <person name="Ohtoshi R."/>
            <person name="Moran D.A.P."/>
            <person name="Shinohara A."/>
            <person name="Yoshida Y."/>
            <person name="Fujiwara M."/>
            <person name="Mori M."/>
            <person name="Tomita M."/>
            <person name="Arakawa K."/>
        </authorList>
    </citation>
    <scope>NUCLEOTIDE SEQUENCE [LARGE SCALE GENOMIC DNA]</scope>
</reference>
<comment type="caution">
    <text evidence="1">The sequence shown here is derived from an EMBL/GenBank/DDBJ whole genome shotgun (WGS) entry which is preliminary data.</text>
</comment>
<dbReference type="Proteomes" id="UP000499080">
    <property type="component" value="Unassembled WGS sequence"/>
</dbReference>
<evidence type="ECO:0000313" key="2">
    <source>
        <dbReference type="Proteomes" id="UP000499080"/>
    </source>
</evidence>
<proteinExistence type="predicted"/>
<gene>
    <name evidence="1" type="ORF">AVEN_90682_1</name>
</gene>
<accession>A0A4Y2PK12</accession>
<keyword evidence="2" id="KW-1185">Reference proteome</keyword>
<feature type="non-terminal residue" evidence="1">
    <location>
        <position position="1"/>
    </location>
</feature>
<name>A0A4Y2PK12_ARAVE</name>
<dbReference type="AlphaFoldDB" id="A0A4Y2PK12"/>
<protein>
    <submittedName>
        <fullName evidence="1">Uncharacterized protein</fullName>
    </submittedName>
</protein>